<dbReference type="Pfam" id="PF17135">
    <property type="entry name" value="Ribosomal_L18"/>
    <property type="match status" value="1"/>
</dbReference>
<dbReference type="AlphaFoldDB" id="A0AAD7AJR0"/>
<dbReference type="GO" id="GO:0003723">
    <property type="term" value="F:RNA binding"/>
    <property type="evidence" value="ECO:0007669"/>
    <property type="project" value="TreeGrafter"/>
</dbReference>
<sequence length="126" mass="14220">MLWLAHRIDANTHHIKKEIQTRNSWAARQVHLEIFLDCYPQPYWFLSFNEASSTTSKTTCVPLSLSRIVKRTSNTVDLPNKIIVSVGMIADNIRPTEVPNFTIVALCFAHAVKECILNAGGNTHQC</sequence>
<dbReference type="InterPro" id="IPR000039">
    <property type="entry name" value="Ribosomal_eL18"/>
</dbReference>
<protein>
    <recommendedName>
        <fullName evidence="3">Large ribosomal subunit protein uL15/eL18 domain-containing protein</fullName>
    </recommendedName>
</protein>
<reference evidence="4" key="1">
    <citation type="submission" date="2023-03" db="EMBL/GenBank/DDBJ databases">
        <title>Massive genome expansion in bonnet fungi (Mycena s.s.) driven by repeated elements and novel gene families across ecological guilds.</title>
        <authorList>
            <consortium name="Lawrence Berkeley National Laboratory"/>
            <person name="Harder C.B."/>
            <person name="Miyauchi S."/>
            <person name="Viragh M."/>
            <person name="Kuo A."/>
            <person name="Thoen E."/>
            <person name="Andreopoulos B."/>
            <person name="Lu D."/>
            <person name="Skrede I."/>
            <person name="Drula E."/>
            <person name="Henrissat B."/>
            <person name="Morin E."/>
            <person name="Kohler A."/>
            <person name="Barry K."/>
            <person name="LaButti K."/>
            <person name="Morin E."/>
            <person name="Salamov A."/>
            <person name="Lipzen A."/>
            <person name="Mereny Z."/>
            <person name="Hegedus B."/>
            <person name="Baldrian P."/>
            <person name="Stursova M."/>
            <person name="Weitz H."/>
            <person name="Taylor A."/>
            <person name="Grigoriev I.V."/>
            <person name="Nagy L.G."/>
            <person name="Martin F."/>
            <person name="Kauserud H."/>
        </authorList>
    </citation>
    <scope>NUCLEOTIDE SEQUENCE</scope>
    <source>
        <strain evidence="4">CBHHK002</strain>
    </source>
</reference>
<organism evidence="4 5">
    <name type="scientific">Mycena albidolilacea</name>
    <dbReference type="NCBI Taxonomy" id="1033008"/>
    <lineage>
        <taxon>Eukaryota</taxon>
        <taxon>Fungi</taxon>
        <taxon>Dikarya</taxon>
        <taxon>Basidiomycota</taxon>
        <taxon>Agaricomycotina</taxon>
        <taxon>Agaricomycetes</taxon>
        <taxon>Agaricomycetidae</taxon>
        <taxon>Agaricales</taxon>
        <taxon>Marasmiineae</taxon>
        <taxon>Mycenaceae</taxon>
        <taxon>Mycena</taxon>
    </lineage>
</organism>
<keyword evidence="5" id="KW-1185">Reference proteome</keyword>
<proteinExistence type="predicted"/>
<evidence type="ECO:0000259" key="3">
    <source>
        <dbReference type="Pfam" id="PF17135"/>
    </source>
</evidence>
<evidence type="ECO:0000256" key="2">
    <source>
        <dbReference type="ARBA" id="ARBA00023274"/>
    </source>
</evidence>
<keyword evidence="1" id="KW-0689">Ribosomal protein</keyword>
<name>A0AAD7AJR0_9AGAR</name>
<dbReference type="GO" id="GO:0006412">
    <property type="term" value="P:translation"/>
    <property type="evidence" value="ECO:0007669"/>
    <property type="project" value="InterPro"/>
</dbReference>
<gene>
    <name evidence="4" type="ORF">DFH08DRAFT_685025</name>
</gene>
<feature type="domain" description="Large ribosomal subunit protein uL15/eL18" evidence="3">
    <location>
        <begin position="54"/>
        <end position="122"/>
    </location>
</feature>
<dbReference type="GO" id="GO:0003735">
    <property type="term" value="F:structural constituent of ribosome"/>
    <property type="evidence" value="ECO:0007669"/>
    <property type="project" value="InterPro"/>
</dbReference>
<dbReference type="Proteomes" id="UP001218218">
    <property type="component" value="Unassembled WGS sequence"/>
</dbReference>
<comment type="caution">
    <text evidence="4">The sequence shown here is derived from an EMBL/GenBank/DDBJ whole genome shotgun (WGS) entry which is preliminary data.</text>
</comment>
<dbReference type="Gene3D" id="3.100.10.10">
    <property type="match status" value="1"/>
</dbReference>
<evidence type="ECO:0000313" key="4">
    <source>
        <dbReference type="EMBL" id="KAJ7360986.1"/>
    </source>
</evidence>
<dbReference type="GO" id="GO:0022625">
    <property type="term" value="C:cytosolic large ribosomal subunit"/>
    <property type="evidence" value="ECO:0007669"/>
    <property type="project" value="TreeGrafter"/>
</dbReference>
<dbReference type="PANTHER" id="PTHR10934:SF2">
    <property type="entry name" value="LARGE RIBOSOMAL SUBUNIT PROTEIN EL18"/>
    <property type="match status" value="1"/>
</dbReference>
<accession>A0AAD7AJR0</accession>
<evidence type="ECO:0000256" key="1">
    <source>
        <dbReference type="ARBA" id="ARBA00022980"/>
    </source>
</evidence>
<dbReference type="EMBL" id="JARIHO010000005">
    <property type="protein sequence ID" value="KAJ7360986.1"/>
    <property type="molecule type" value="Genomic_DNA"/>
</dbReference>
<dbReference type="InterPro" id="IPR021131">
    <property type="entry name" value="Ribosomal_uL15/eL18"/>
</dbReference>
<dbReference type="PANTHER" id="PTHR10934">
    <property type="entry name" value="60S RIBOSOMAL PROTEIN L18"/>
    <property type="match status" value="1"/>
</dbReference>
<keyword evidence="2" id="KW-0687">Ribonucleoprotein</keyword>
<evidence type="ECO:0000313" key="5">
    <source>
        <dbReference type="Proteomes" id="UP001218218"/>
    </source>
</evidence>